<dbReference type="GO" id="GO:0009507">
    <property type="term" value="C:chloroplast"/>
    <property type="evidence" value="ECO:0007669"/>
    <property type="project" value="TreeGrafter"/>
</dbReference>
<keyword evidence="2" id="KW-0732">Signal</keyword>
<name>A0A6J0NHY9_RAPSA</name>
<proteinExistence type="predicted"/>
<dbReference type="GeneID" id="108854969"/>
<dbReference type="PANTHER" id="PTHR35724">
    <property type="entry name" value="PROTEIN CHLORORESPIRATORY REDUCTION 6, CHLOROPLASTIC"/>
    <property type="match status" value="1"/>
</dbReference>
<dbReference type="AlphaFoldDB" id="A0A6J0NHY9"/>
<gene>
    <name evidence="4" type="primary">LOC108854969</name>
</gene>
<dbReference type="Pfam" id="PF08847">
    <property type="entry name" value="Crr6"/>
    <property type="match status" value="1"/>
</dbReference>
<evidence type="ECO:0000256" key="1">
    <source>
        <dbReference type="SAM" id="MobiDB-lite"/>
    </source>
</evidence>
<dbReference type="RefSeq" id="XP_018484149.1">
    <property type="nucleotide sequence ID" value="XM_018628647.2"/>
</dbReference>
<dbReference type="NCBIfam" id="NF038024">
    <property type="entry name" value="CRR6_slr1097"/>
    <property type="match status" value="1"/>
</dbReference>
<dbReference type="KEGG" id="rsz:108854969"/>
<dbReference type="GO" id="GO:0010275">
    <property type="term" value="P:NAD(P)H dehydrogenase complex assembly"/>
    <property type="evidence" value="ECO:0007669"/>
    <property type="project" value="TreeGrafter"/>
</dbReference>
<accession>A0A6J0NHY9</accession>
<dbReference type="InterPro" id="IPR014946">
    <property type="entry name" value="CRR6"/>
</dbReference>
<feature type="region of interest" description="Disordered" evidence="1">
    <location>
        <begin position="58"/>
        <end position="77"/>
    </location>
</feature>
<reference evidence="3" key="1">
    <citation type="journal article" date="2019" name="Database">
        <title>The radish genome database (RadishGD): an integrated information resource for radish genomics.</title>
        <authorList>
            <person name="Yu H.J."/>
            <person name="Baek S."/>
            <person name="Lee Y.J."/>
            <person name="Cho A."/>
            <person name="Mun J.H."/>
        </authorList>
    </citation>
    <scope>NUCLEOTIDE SEQUENCE [LARGE SCALE GENOMIC DNA]</scope>
    <source>
        <strain evidence="3">cv. WK10039</strain>
    </source>
</reference>
<dbReference type="Proteomes" id="UP000504610">
    <property type="component" value="Chromosome 4"/>
</dbReference>
<dbReference type="PANTHER" id="PTHR35724:SF1">
    <property type="entry name" value="PROTEIN CHLORORESPIRATORY REDUCTION 6, CHLOROPLASTIC"/>
    <property type="match status" value="1"/>
</dbReference>
<reference evidence="4" key="2">
    <citation type="submission" date="2025-08" db="UniProtKB">
        <authorList>
            <consortium name="RefSeq"/>
        </authorList>
    </citation>
    <scope>IDENTIFICATION</scope>
    <source>
        <tissue evidence="4">Leaf</tissue>
    </source>
</reference>
<evidence type="ECO:0000313" key="3">
    <source>
        <dbReference type="Proteomes" id="UP000504610"/>
    </source>
</evidence>
<feature type="compositionally biased region" description="Basic and acidic residues" evidence="1">
    <location>
        <begin position="61"/>
        <end position="70"/>
    </location>
</feature>
<organism evidence="3 4">
    <name type="scientific">Raphanus sativus</name>
    <name type="common">Radish</name>
    <name type="synonym">Raphanus raphanistrum var. sativus</name>
    <dbReference type="NCBI Taxonomy" id="3726"/>
    <lineage>
        <taxon>Eukaryota</taxon>
        <taxon>Viridiplantae</taxon>
        <taxon>Streptophyta</taxon>
        <taxon>Embryophyta</taxon>
        <taxon>Tracheophyta</taxon>
        <taxon>Spermatophyta</taxon>
        <taxon>Magnoliopsida</taxon>
        <taxon>eudicotyledons</taxon>
        <taxon>Gunneridae</taxon>
        <taxon>Pentapetalae</taxon>
        <taxon>rosids</taxon>
        <taxon>malvids</taxon>
        <taxon>Brassicales</taxon>
        <taxon>Brassicaceae</taxon>
        <taxon>Brassiceae</taxon>
        <taxon>Raphanus</taxon>
    </lineage>
</organism>
<protein>
    <submittedName>
        <fullName evidence="4">Protein CHLORORESPIRATORY REDUCTION 6, chloroplastic-like isoform X1</fullName>
    </submittedName>
</protein>
<dbReference type="OrthoDB" id="1903669at2759"/>
<feature type="signal peptide" evidence="2">
    <location>
        <begin position="1"/>
        <end position="19"/>
    </location>
</feature>
<keyword evidence="3" id="KW-1185">Reference proteome</keyword>
<sequence length="245" mass="27381">MAAAKTGLLLSWLIPSSSSAAAPLFSVAVKLPVVRGRKAEKDVSVSVAFNPSGNFDISALDSHDDSDKVEPPMPPTSGRYEVVIDKDSIQRLDLSPFQTATGITSPSSADPREYMDRSIGFTINYKREDPGDPRELSEYPDIRLWFVRLDAMYPWLPLLLDWRAGELARYAAMLVPHQMSLKMGVVFNPEALELFVMTKVFVVYPWLKRHGVPKPRLKTSDMARMLGFGIGDQLFDLIDHHTDSL</sequence>
<feature type="chain" id="PRO_5026886719" evidence="2">
    <location>
        <begin position="20"/>
        <end position="245"/>
    </location>
</feature>
<evidence type="ECO:0000313" key="4">
    <source>
        <dbReference type="RefSeq" id="XP_018484149.1"/>
    </source>
</evidence>
<evidence type="ECO:0000256" key="2">
    <source>
        <dbReference type="SAM" id="SignalP"/>
    </source>
</evidence>